<dbReference type="Proteomes" id="UP000593572">
    <property type="component" value="Unassembled WGS sequence"/>
</dbReference>
<name>A0A7J8LC50_9ROSI</name>
<sequence length="28" mass="2944">MNLFTEFGGLKTTVSDITGKSGCYSVGM</sequence>
<proteinExistence type="predicted"/>
<dbReference type="AlphaFoldDB" id="A0A7J8LC50"/>
<evidence type="ECO:0000313" key="1">
    <source>
        <dbReference type="EMBL" id="MBA0549983.1"/>
    </source>
</evidence>
<reference evidence="1 2" key="1">
    <citation type="journal article" date="2019" name="Genome Biol. Evol.">
        <title>Insights into the evolution of the New World diploid cottons (Gossypium, subgenus Houzingenia) based on genome sequencing.</title>
        <authorList>
            <person name="Grover C.E."/>
            <person name="Arick M.A. 2nd"/>
            <person name="Thrash A."/>
            <person name="Conover J.L."/>
            <person name="Sanders W.S."/>
            <person name="Peterson D.G."/>
            <person name="Frelichowski J.E."/>
            <person name="Scheffler J.A."/>
            <person name="Scheffler B.E."/>
            <person name="Wendel J.F."/>
        </authorList>
    </citation>
    <scope>NUCLEOTIDE SEQUENCE [LARGE SCALE GENOMIC DNA]</scope>
    <source>
        <strain evidence="1">157</strain>
        <tissue evidence="1">Leaf</tissue>
    </source>
</reference>
<accession>A0A7J8LC50</accession>
<organism evidence="1 2">
    <name type="scientific">Gossypium lobatum</name>
    <dbReference type="NCBI Taxonomy" id="34289"/>
    <lineage>
        <taxon>Eukaryota</taxon>
        <taxon>Viridiplantae</taxon>
        <taxon>Streptophyta</taxon>
        <taxon>Embryophyta</taxon>
        <taxon>Tracheophyta</taxon>
        <taxon>Spermatophyta</taxon>
        <taxon>Magnoliopsida</taxon>
        <taxon>eudicotyledons</taxon>
        <taxon>Gunneridae</taxon>
        <taxon>Pentapetalae</taxon>
        <taxon>rosids</taxon>
        <taxon>malvids</taxon>
        <taxon>Malvales</taxon>
        <taxon>Malvaceae</taxon>
        <taxon>Malvoideae</taxon>
        <taxon>Gossypium</taxon>
    </lineage>
</organism>
<evidence type="ECO:0000313" key="2">
    <source>
        <dbReference type="Proteomes" id="UP000593572"/>
    </source>
</evidence>
<protein>
    <submittedName>
        <fullName evidence="1">Uncharacterized protein</fullName>
    </submittedName>
</protein>
<gene>
    <name evidence="1" type="ORF">Golob_020968</name>
</gene>
<comment type="caution">
    <text evidence="1">The sequence shown here is derived from an EMBL/GenBank/DDBJ whole genome shotgun (WGS) entry which is preliminary data.</text>
</comment>
<keyword evidence="2" id="KW-1185">Reference proteome</keyword>
<dbReference type="EMBL" id="JABEZX010000002">
    <property type="protein sequence ID" value="MBA0549983.1"/>
    <property type="molecule type" value="Genomic_DNA"/>
</dbReference>